<feature type="region of interest" description="Disordered" evidence="1">
    <location>
        <begin position="359"/>
        <end position="437"/>
    </location>
</feature>
<dbReference type="RefSeq" id="WP_066344146.1">
    <property type="nucleotide sequence ID" value="NZ_CBCSFJ010000042.1"/>
</dbReference>
<feature type="region of interest" description="Disordered" evidence="1">
    <location>
        <begin position="463"/>
        <end position="494"/>
    </location>
</feature>
<gene>
    <name evidence="2" type="ORF">BAU06_03010</name>
</gene>
<sequence>MDLSINTQSFLPTVAPADPSVPTGEQLARYRREFRDAHQLVHFDAIGPVLLSLDWAARYTEIQAVFDLLAATGTGRMLLADIKACTQKGERISLGVGGAVDPDAADRCGGRTLITWDDGIRWELLRYAGPLLAGNRDHDAYTCLIHNAAVVRNFAIHRLAADLPLPEPDDVQRAFMAELAVRAAPAVDPAHGGAPFDTPAASYDPQRLPRWPGALTFDGLDGLMPAWLTEQAIHVRDDLTEVLQTVRRTDMGQRLLHELQVYGRASAVLVVHCSRNGNHGVRRRDGTGFWGFNASSLSLRASSPALTRIERQASGAVVELLRARTLLQTQLGFLGTEATMPAAQQLFERELLESRRQRVPGKLEEMPPAIRQPPDTPAVGSMPVSRDQGGAAQASIPAPPLPPRANRMPAPAHGSPPLSPSLSPAAASSPVPLSPAPSPAFPAPAAFAGALVVPDDAAPVLDAGMASRTHGSADSDAGPADASPPRPGQFSRPSRWLRNARALATSLGQLVIPSSRSPSPARPEPAVYAAPIARDGASGYRA</sequence>
<feature type="region of interest" description="Disordered" evidence="1">
    <location>
        <begin position="510"/>
        <end position="542"/>
    </location>
</feature>
<feature type="compositionally biased region" description="Low complexity" evidence="1">
    <location>
        <begin position="472"/>
        <end position="481"/>
    </location>
</feature>
<feature type="compositionally biased region" description="Low complexity" evidence="1">
    <location>
        <begin position="409"/>
        <end position="431"/>
    </location>
</feature>
<reference evidence="2 3" key="1">
    <citation type="submission" date="2016-06" db="EMBL/GenBank/DDBJ databases">
        <title>Complete genome sequences of Bordetella bronchialis and Bordetella flabilis.</title>
        <authorList>
            <person name="LiPuma J.J."/>
            <person name="Spilker T."/>
        </authorList>
    </citation>
    <scope>NUCLEOTIDE SEQUENCE [LARGE SCALE GENOMIC DNA]</scope>
    <source>
        <strain evidence="2 3">AU3182</strain>
    </source>
</reference>
<name>A0ABN4R2C5_9BORD</name>
<dbReference type="Proteomes" id="UP000091897">
    <property type="component" value="Chromosome"/>
</dbReference>
<dbReference type="EMBL" id="CP016170">
    <property type="protein sequence ID" value="ANN65401.1"/>
    <property type="molecule type" value="Genomic_DNA"/>
</dbReference>
<evidence type="ECO:0000313" key="2">
    <source>
        <dbReference type="EMBL" id="ANN65401.1"/>
    </source>
</evidence>
<evidence type="ECO:0000256" key="1">
    <source>
        <dbReference type="SAM" id="MobiDB-lite"/>
    </source>
</evidence>
<proteinExistence type="predicted"/>
<organism evidence="2 3">
    <name type="scientific">Bordetella bronchialis</name>
    <dbReference type="NCBI Taxonomy" id="463025"/>
    <lineage>
        <taxon>Bacteria</taxon>
        <taxon>Pseudomonadati</taxon>
        <taxon>Pseudomonadota</taxon>
        <taxon>Betaproteobacteria</taxon>
        <taxon>Burkholderiales</taxon>
        <taxon>Alcaligenaceae</taxon>
        <taxon>Bordetella</taxon>
    </lineage>
</organism>
<accession>A0ABN4R2C5</accession>
<keyword evidence="3" id="KW-1185">Reference proteome</keyword>
<evidence type="ECO:0000313" key="3">
    <source>
        <dbReference type="Proteomes" id="UP000091897"/>
    </source>
</evidence>
<protein>
    <submittedName>
        <fullName evidence="2">Uncharacterized protein</fullName>
    </submittedName>
</protein>